<keyword evidence="1" id="KW-0732">Signal</keyword>
<sequence length="275" mass="31077">MQNLFKRAVPAVGAVALSLVMSGCTLQSEAKKINPDTHYELTNQQIMADAWYQTAAETRALYYQGYTIGTLRLEEALKKGTKKKPAVVLDLDETVLDNSPYQASAVKTGKLFPYNWDKWVQQAEAKALPGAVDFLNHANKSGVDIYYISNRSANQLDATLKNLKIVGAPQAIKEHVLLQQPNQPGKEPRRKEVMKDHDILLYFGDNLSDFSGFDHQSVTQRNWNADAMRALFGQKLIVFPNPMYGDWEGALYDYDYSKSDLAKSKLRKDALRYFE</sequence>
<accession>A0A0M0L570</accession>
<dbReference type="AlphaFoldDB" id="A0A0M0L570"/>
<dbReference type="PANTHER" id="PTHR31284:SF10">
    <property type="entry name" value="ACID PHOSPHATASE-LIKE PROTEIN"/>
    <property type="match status" value="1"/>
</dbReference>
<gene>
    <name evidence="2" type="ORF">AMD01_10210</name>
</gene>
<proteinExistence type="predicted"/>
<organism evidence="2 3">
    <name type="scientific">Priestia koreensis</name>
    <dbReference type="NCBI Taxonomy" id="284581"/>
    <lineage>
        <taxon>Bacteria</taxon>
        <taxon>Bacillati</taxon>
        <taxon>Bacillota</taxon>
        <taxon>Bacilli</taxon>
        <taxon>Bacillales</taxon>
        <taxon>Bacillaceae</taxon>
        <taxon>Priestia</taxon>
    </lineage>
</organism>
<dbReference type="InterPro" id="IPR005519">
    <property type="entry name" value="Acid_phosphat_B-like"/>
</dbReference>
<dbReference type="PATRIC" id="fig|284581.3.peg.2132"/>
<dbReference type="Gene3D" id="3.40.50.1000">
    <property type="entry name" value="HAD superfamily/HAD-like"/>
    <property type="match status" value="1"/>
</dbReference>
<comment type="caution">
    <text evidence="2">The sequence shown here is derived from an EMBL/GenBank/DDBJ whole genome shotgun (WGS) entry which is preliminary data.</text>
</comment>
<protein>
    <submittedName>
        <fullName evidence="2">5'-nucleotidase</fullName>
    </submittedName>
</protein>
<dbReference type="SUPFAM" id="SSF56784">
    <property type="entry name" value="HAD-like"/>
    <property type="match status" value="1"/>
</dbReference>
<reference evidence="3" key="1">
    <citation type="submission" date="2015-08" db="EMBL/GenBank/DDBJ databases">
        <title>Fjat-14210 dsm16467.</title>
        <authorList>
            <person name="Liu B."/>
            <person name="Wang J."/>
            <person name="Zhu Y."/>
            <person name="Liu G."/>
            <person name="Chen Q."/>
            <person name="Chen Z."/>
            <person name="Lan J."/>
            <person name="Che J."/>
            <person name="Ge C."/>
            <person name="Shi H."/>
            <person name="Pan Z."/>
            <person name="Liu X."/>
        </authorList>
    </citation>
    <scope>NUCLEOTIDE SEQUENCE [LARGE SCALE GENOMIC DNA]</scope>
    <source>
        <strain evidence="3">DSM 16467</strain>
    </source>
</reference>
<dbReference type="PANTHER" id="PTHR31284">
    <property type="entry name" value="ACID PHOSPHATASE-LIKE PROTEIN"/>
    <property type="match status" value="1"/>
</dbReference>
<keyword evidence="3" id="KW-1185">Reference proteome</keyword>
<dbReference type="RefSeq" id="WP_053401296.1">
    <property type="nucleotide sequence ID" value="NZ_LILC01000013.1"/>
</dbReference>
<dbReference type="Pfam" id="PF03767">
    <property type="entry name" value="Acid_phosphat_B"/>
    <property type="match status" value="1"/>
</dbReference>
<dbReference type="PROSITE" id="PS51257">
    <property type="entry name" value="PROKAR_LIPOPROTEIN"/>
    <property type="match status" value="1"/>
</dbReference>
<dbReference type="NCBIfam" id="TIGR01533">
    <property type="entry name" value="lipo_e_P4"/>
    <property type="match status" value="1"/>
</dbReference>
<dbReference type="InterPro" id="IPR023214">
    <property type="entry name" value="HAD_sf"/>
</dbReference>
<dbReference type="GO" id="GO:0009279">
    <property type="term" value="C:cell outer membrane"/>
    <property type="evidence" value="ECO:0007669"/>
    <property type="project" value="InterPro"/>
</dbReference>
<dbReference type="SFLD" id="SFLDG01125">
    <property type="entry name" value="C1.1:_Acid_Phosphatase_Like"/>
    <property type="match status" value="1"/>
</dbReference>
<evidence type="ECO:0000256" key="1">
    <source>
        <dbReference type="ARBA" id="ARBA00022729"/>
    </source>
</evidence>
<dbReference type="OrthoDB" id="395856at2"/>
<dbReference type="EMBL" id="LILC01000013">
    <property type="protein sequence ID" value="KOO46225.1"/>
    <property type="molecule type" value="Genomic_DNA"/>
</dbReference>
<dbReference type="Proteomes" id="UP000037558">
    <property type="component" value="Unassembled WGS sequence"/>
</dbReference>
<dbReference type="CDD" id="cd07534">
    <property type="entry name" value="HAD_CAP"/>
    <property type="match status" value="1"/>
</dbReference>
<name>A0A0M0L570_9BACI</name>
<dbReference type="InterPro" id="IPR036412">
    <property type="entry name" value="HAD-like_sf"/>
</dbReference>
<evidence type="ECO:0000313" key="3">
    <source>
        <dbReference type="Proteomes" id="UP000037558"/>
    </source>
</evidence>
<dbReference type="SFLD" id="SFLDS00003">
    <property type="entry name" value="Haloacid_Dehalogenase"/>
    <property type="match status" value="1"/>
</dbReference>
<dbReference type="PIRSF" id="PIRSF019271">
    <property type="entry name" value="Acid_Ptase_C"/>
    <property type="match status" value="1"/>
</dbReference>
<evidence type="ECO:0000313" key="2">
    <source>
        <dbReference type="EMBL" id="KOO46225.1"/>
    </source>
</evidence>
<dbReference type="InterPro" id="IPR006423">
    <property type="entry name" value="Lipo_e_P4"/>
</dbReference>